<dbReference type="EMBL" id="AP028679">
    <property type="protein sequence ID" value="BEQ14566.1"/>
    <property type="molecule type" value="Genomic_DNA"/>
</dbReference>
<dbReference type="GO" id="GO:0005524">
    <property type="term" value="F:ATP binding"/>
    <property type="evidence" value="ECO:0007669"/>
    <property type="project" value="InterPro"/>
</dbReference>
<evidence type="ECO:0000256" key="3">
    <source>
        <dbReference type="RuleBase" id="RU004046"/>
    </source>
</evidence>
<dbReference type="Pfam" id="PF02685">
    <property type="entry name" value="Glucokinase"/>
    <property type="match status" value="1"/>
</dbReference>
<dbReference type="GO" id="GO:0004340">
    <property type="term" value="F:glucokinase activity"/>
    <property type="evidence" value="ECO:0007669"/>
    <property type="project" value="InterPro"/>
</dbReference>
<keyword evidence="1" id="KW-0808">Transferase</keyword>
<dbReference type="InterPro" id="IPR043129">
    <property type="entry name" value="ATPase_NBD"/>
</dbReference>
<dbReference type="PANTHER" id="PTHR47363">
    <property type="entry name" value="GLUCOKINASE"/>
    <property type="match status" value="1"/>
</dbReference>
<dbReference type="PANTHER" id="PTHR47363:SF1">
    <property type="entry name" value="GLUCOKINASE"/>
    <property type="match status" value="1"/>
</dbReference>
<dbReference type="Proteomes" id="UP001366166">
    <property type="component" value="Chromosome"/>
</dbReference>
<evidence type="ECO:0000313" key="5">
    <source>
        <dbReference type="Proteomes" id="UP001366166"/>
    </source>
</evidence>
<dbReference type="Gene3D" id="3.40.367.20">
    <property type="match status" value="1"/>
</dbReference>
<reference evidence="5" key="1">
    <citation type="journal article" date="2023" name="Arch. Microbiol.">
        <title>Desulfoferula mesophilus gen. nov. sp. nov., a mesophilic sulfate-reducing bacterium isolated from a brackish lake sediment.</title>
        <authorList>
            <person name="Watanabe T."/>
            <person name="Yabe T."/>
            <person name="Tsuji J.M."/>
            <person name="Fukui M."/>
        </authorList>
    </citation>
    <scope>NUCLEOTIDE SEQUENCE [LARGE SCALE GENOMIC DNA]</scope>
    <source>
        <strain evidence="5">12FAK</strain>
    </source>
</reference>
<dbReference type="KEGG" id="dmp:FAK_16320"/>
<keyword evidence="2" id="KW-0418">Kinase</keyword>
<evidence type="ECO:0000256" key="2">
    <source>
        <dbReference type="ARBA" id="ARBA00022777"/>
    </source>
</evidence>
<dbReference type="SUPFAM" id="SSF53067">
    <property type="entry name" value="Actin-like ATPase domain"/>
    <property type="match status" value="1"/>
</dbReference>
<name>A0AAU9EBN4_9BACT</name>
<sequence>MTAILSADIGATNSRFAFFQGSETAELKLRQDVWLATKEAGSFQELLDRLPSSDLGLDHHQADLICLAAAGPVQRESYCQPPHIAWDIDLERDLGHGVPSLLINDFVAQAWACLSPVADQARPVLPGQADPHAAKAVIGAGSNLGHAALVPDGRGAWTPVASEGGHAAFAFHGEREGAYQAFLGAEQGDPYPIADTVVSGKGLSYLHQFLTGQKLSPEEVGAVLDQHPDTLAWMARFYGRACRQWAMQVTALGGVYIAGGVAAKLPALVEHEQFAREFRLADPSNRILRDIPVWLIADENSGLWGAATAALERLGPRR</sequence>
<dbReference type="GO" id="GO:0006096">
    <property type="term" value="P:glycolytic process"/>
    <property type="evidence" value="ECO:0007669"/>
    <property type="project" value="InterPro"/>
</dbReference>
<evidence type="ECO:0000313" key="4">
    <source>
        <dbReference type="EMBL" id="BEQ14566.1"/>
    </source>
</evidence>
<protein>
    <submittedName>
        <fullName evidence="4">Glucokinase</fullName>
    </submittedName>
</protein>
<dbReference type="AlphaFoldDB" id="A0AAU9EBN4"/>
<comment type="similarity">
    <text evidence="3">Belongs to the bacterial glucokinase family.</text>
</comment>
<keyword evidence="5" id="KW-1185">Reference proteome</keyword>
<dbReference type="GO" id="GO:0005536">
    <property type="term" value="F:D-glucose binding"/>
    <property type="evidence" value="ECO:0007669"/>
    <property type="project" value="InterPro"/>
</dbReference>
<dbReference type="CDD" id="cd24008">
    <property type="entry name" value="ASKHA_NBD_GLK"/>
    <property type="match status" value="1"/>
</dbReference>
<accession>A0AAU9EBN4</accession>
<dbReference type="InterPro" id="IPR003836">
    <property type="entry name" value="Glucokinase"/>
</dbReference>
<proteinExistence type="inferred from homology"/>
<dbReference type="Gene3D" id="3.30.420.40">
    <property type="match status" value="1"/>
</dbReference>
<evidence type="ECO:0000256" key="1">
    <source>
        <dbReference type="ARBA" id="ARBA00022679"/>
    </source>
</evidence>
<organism evidence="4 5">
    <name type="scientific">Desulfoferula mesophila</name>
    <dbReference type="NCBI Taxonomy" id="3058419"/>
    <lineage>
        <taxon>Bacteria</taxon>
        <taxon>Pseudomonadati</taxon>
        <taxon>Thermodesulfobacteriota</taxon>
        <taxon>Desulfarculia</taxon>
        <taxon>Desulfarculales</taxon>
        <taxon>Desulfarculaceae</taxon>
        <taxon>Desulfoferula</taxon>
    </lineage>
</organism>
<gene>
    <name evidence="4" type="ORF">FAK_16320</name>
</gene>